<feature type="repeat" description="WD" evidence="3">
    <location>
        <begin position="408"/>
        <end position="451"/>
    </location>
</feature>
<dbReference type="PANTHER" id="PTHR19876:SF1">
    <property type="entry name" value="COATOMER SUBUNIT ALPHA"/>
    <property type="match status" value="1"/>
</dbReference>
<feature type="repeat" description="WD" evidence="3">
    <location>
        <begin position="366"/>
        <end position="407"/>
    </location>
</feature>
<dbReference type="GO" id="GO:0006890">
    <property type="term" value="P:retrograde vesicle-mediated transport, Golgi to endoplasmic reticulum"/>
    <property type="evidence" value="ECO:0007669"/>
    <property type="project" value="TreeGrafter"/>
</dbReference>
<evidence type="ECO:0000313" key="7">
    <source>
        <dbReference type="Proteomes" id="UP000289323"/>
    </source>
</evidence>
<reference evidence="6 7" key="1">
    <citation type="submission" date="2018-04" db="EMBL/GenBank/DDBJ databases">
        <authorList>
            <person name="Huttner S."/>
            <person name="Dainat J."/>
        </authorList>
    </citation>
    <scope>NUCLEOTIDE SEQUENCE [LARGE SCALE GENOMIC DNA]</scope>
</reference>
<feature type="region of interest" description="Disordered" evidence="4">
    <location>
        <begin position="151"/>
        <end position="175"/>
    </location>
</feature>
<dbReference type="GO" id="GO:0005524">
    <property type="term" value="F:ATP binding"/>
    <property type="evidence" value="ECO:0007669"/>
    <property type="project" value="InterPro"/>
</dbReference>
<evidence type="ECO:0000256" key="1">
    <source>
        <dbReference type="ARBA" id="ARBA00022574"/>
    </source>
</evidence>
<organism evidence="6 7">
    <name type="scientific">Thermothielavioides terrestris</name>
    <dbReference type="NCBI Taxonomy" id="2587410"/>
    <lineage>
        <taxon>Eukaryota</taxon>
        <taxon>Fungi</taxon>
        <taxon>Dikarya</taxon>
        <taxon>Ascomycota</taxon>
        <taxon>Pezizomycotina</taxon>
        <taxon>Sordariomycetes</taxon>
        <taxon>Sordariomycetidae</taxon>
        <taxon>Sordariales</taxon>
        <taxon>Chaetomiaceae</taxon>
        <taxon>Thermothielavioides</taxon>
    </lineage>
</organism>
<dbReference type="InterPro" id="IPR000719">
    <property type="entry name" value="Prot_kinase_dom"/>
</dbReference>
<dbReference type="InterPro" id="IPR050844">
    <property type="entry name" value="Coatomer_complex_subunit"/>
</dbReference>
<dbReference type="InterPro" id="IPR020472">
    <property type="entry name" value="WD40_PAC1"/>
</dbReference>
<dbReference type="InterPro" id="IPR008271">
    <property type="entry name" value="Ser/Thr_kinase_AS"/>
</dbReference>
<keyword evidence="2" id="KW-0677">Repeat</keyword>
<feature type="repeat" description="WD" evidence="3">
    <location>
        <begin position="237"/>
        <end position="278"/>
    </location>
</feature>
<dbReference type="SMART" id="SM00220">
    <property type="entry name" value="S_TKc"/>
    <property type="match status" value="1"/>
</dbReference>
<dbReference type="PROSITE" id="PS00678">
    <property type="entry name" value="WD_REPEATS_1"/>
    <property type="match status" value="1"/>
</dbReference>
<dbReference type="PROSITE" id="PS00108">
    <property type="entry name" value="PROTEIN_KINASE_ST"/>
    <property type="match status" value="1"/>
</dbReference>
<feature type="repeat" description="WD" evidence="3">
    <location>
        <begin position="452"/>
        <end position="493"/>
    </location>
</feature>
<accession>A0A3S4BN19</accession>
<dbReference type="Proteomes" id="UP000289323">
    <property type="component" value="Unassembled WGS sequence"/>
</dbReference>
<protein>
    <submittedName>
        <fullName evidence="6">588fc70a-b4d3-47e8-93fb-448cc0a0d845</fullName>
    </submittedName>
</protein>
<feature type="repeat" description="WD" evidence="3">
    <location>
        <begin position="324"/>
        <end position="365"/>
    </location>
</feature>
<dbReference type="SUPFAM" id="SSF50993">
    <property type="entry name" value="Peptidase/esterase 'gauge' domain"/>
    <property type="match status" value="1"/>
</dbReference>
<evidence type="ECO:0000256" key="3">
    <source>
        <dbReference type="PROSITE-ProRule" id="PRU00221"/>
    </source>
</evidence>
<evidence type="ECO:0000256" key="4">
    <source>
        <dbReference type="SAM" id="MobiDB-lite"/>
    </source>
</evidence>
<evidence type="ECO:0000259" key="5">
    <source>
        <dbReference type="PROSITE" id="PS50011"/>
    </source>
</evidence>
<dbReference type="InterPro" id="IPR036322">
    <property type="entry name" value="WD40_repeat_dom_sf"/>
</dbReference>
<sequence length="548" mass="58910">MHENSFVHRDLKPQNILVVYPGPDWLVQISDFGISRRLDEDNTVTKNQGTLGFMAPETLGLIPEGSSPYAMDIWSLGALLFVVLTKERFLPDRQRHQDYASGNLAAADREAEMLRTSGVSEQCARFLRCMLAPSPDDRPSSDEASKHGWLAEPRETGGHQGSARHGGEGSAGRATPYLAPEEASTAGASATWSSTHVATPQPIAAETVDLSRLLASASFDGTIKLWDWTTWQCRWTKRAHRGIVQAVAFLPNSPGCLASASGHNVKYWEVATGQYLQTVKESSDSGRATAFSPDRQSVAFATGQPFFKTIEVRKLAAAHLGQTLKGHRGFVNSLAFSPDSRLLASASDDNTVRVWVLATGTCRWTLDGHRGRVTSVAFSPDSRQLASGSDDNTIRIWVLGTGRRRLTLRGHGGTVKAVVFSPLHDSRLLASASADRTVKLWDVAQGDCKQTLEGHGDTVIAAAFSPHARLVASASADKTVKVWDPVTGACLRTLEGHSDTVSCVAFPSDLGLVTAAAKSSLALAPPDRTEYFGTHPSLAGTDPNSEVS</sequence>
<dbReference type="AlphaFoldDB" id="A0A3S4BN19"/>
<dbReference type="PROSITE" id="PS50082">
    <property type="entry name" value="WD_REPEATS_2"/>
    <property type="match status" value="6"/>
</dbReference>
<feature type="domain" description="Protein kinase" evidence="5">
    <location>
        <begin position="1"/>
        <end position="150"/>
    </location>
</feature>
<evidence type="ECO:0000313" key="6">
    <source>
        <dbReference type="EMBL" id="SPQ24569.1"/>
    </source>
</evidence>
<dbReference type="InterPro" id="IPR011009">
    <property type="entry name" value="Kinase-like_dom_sf"/>
</dbReference>
<gene>
    <name evidence="6" type="ORF">TT172_LOCUS6988</name>
</gene>
<dbReference type="Pfam" id="PF00069">
    <property type="entry name" value="Pkinase"/>
    <property type="match status" value="1"/>
</dbReference>
<dbReference type="EMBL" id="OUUZ01000013">
    <property type="protein sequence ID" value="SPQ24569.1"/>
    <property type="molecule type" value="Genomic_DNA"/>
</dbReference>
<dbReference type="GO" id="GO:0030126">
    <property type="term" value="C:COPI vesicle coat"/>
    <property type="evidence" value="ECO:0007669"/>
    <property type="project" value="TreeGrafter"/>
</dbReference>
<dbReference type="InterPro" id="IPR019775">
    <property type="entry name" value="WD40_repeat_CS"/>
</dbReference>
<evidence type="ECO:0000256" key="2">
    <source>
        <dbReference type="ARBA" id="ARBA00022737"/>
    </source>
</evidence>
<dbReference type="GO" id="GO:0006888">
    <property type="term" value="P:endoplasmic reticulum to Golgi vesicle-mediated transport"/>
    <property type="evidence" value="ECO:0007669"/>
    <property type="project" value="TreeGrafter"/>
</dbReference>
<dbReference type="Gene3D" id="2.130.10.10">
    <property type="entry name" value="YVTN repeat-like/Quinoprotein amine dehydrogenase"/>
    <property type="match status" value="3"/>
</dbReference>
<dbReference type="GO" id="GO:0004672">
    <property type="term" value="F:protein kinase activity"/>
    <property type="evidence" value="ECO:0007669"/>
    <property type="project" value="InterPro"/>
</dbReference>
<dbReference type="PROSITE" id="PS50294">
    <property type="entry name" value="WD_REPEATS_REGION"/>
    <property type="match status" value="4"/>
</dbReference>
<dbReference type="Gene3D" id="1.10.510.10">
    <property type="entry name" value="Transferase(Phosphotransferase) domain 1"/>
    <property type="match status" value="1"/>
</dbReference>
<proteinExistence type="predicted"/>
<dbReference type="GO" id="GO:0006886">
    <property type="term" value="P:intracellular protein transport"/>
    <property type="evidence" value="ECO:0007669"/>
    <property type="project" value="TreeGrafter"/>
</dbReference>
<dbReference type="SMART" id="SM00320">
    <property type="entry name" value="WD40"/>
    <property type="match status" value="7"/>
</dbReference>
<keyword evidence="1 3" id="KW-0853">WD repeat</keyword>
<dbReference type="PROSITE" id="PS50011">
    <property type="entry name" value="PROTEIN_KINASE_DOM"/>
    <property type="match status" value="1"/>
</dbReference>
<feature type="repeat" description="WD" evidence="3">
    <location>
        <begin position="211"/>
        <end position="227"/>
    </location>
</feature>
<dbReference type="PANTHER" id="PTHR19876">
    <property type="entry name" value="COATOMER"/>
    <property type="match status" value="1"/>
</dbReference>
<dbReference type="CDD" id="cd00200">
    <property type="entry name" value="WD40"/>
    <property type="match status" value="1"/>
</dbReference>
<dbReference type="SUPFAM" id="SSF50978">
    <property type="entry name" value="WD40 repeat-like"/>
    <property type="match status" value="1"/>
</dbReference>
<dbReference type="Pfam" id="PF00400">
    <property type="entry name" value="WD40"/>
    <property type="match status" value="7"/>
</dbReference>
<name>A0A3S4BN19_9PEZI</name>
<dbReference type="PRINTS" id="PR00320">
    <property type="entry name" value="GPROTEINBRPT"/>
</dbReference>
<dbReference type="GO" id="GO:0006891">
    <property type="term" value="P:intra-Golgi vesicle-mediated transport"/>
    <property type="evidence" value="ECO:0007669"/>
    <property type="project" value="TreeGrafter"/>
</dbReference>
<dbReference type="InterPro" id="IPR015943">
    <property type="entry name" value="WD40/YVTN_repeat-like_dom_sf"/>
</dbReference>
<dbReference type="InterPro" id="IPR001680">
    <property type="entry name" value="WD40_rpt"/>
</dbReference>
<dbReference type="SUPFAM" id="SSF56112">
    <property type="entry name" value="Protein kinase-like (PK-like)"/>
    <property type="match status" value="1"/>
</dbReference>